<keyword evidence="3" id="KW-1185">Reference proteome</keyword>
<dbReference type="EMBL" id="JANIEX010001361">
    <property type="protein sequence ID" value="KAJ3558877.1"/>
    <property type="molecule type" value="Genomic_DNA"/>
</dbReference>
<gene>
    <name evidence="2" type="ORF">NP233_g11408</name>
</gene>
<protein>
    <submittedName>
        <fullName evidence="2">Uncharacterized protein</fullName>
    </submittedName>
</protein>
<sequence length="458" mass="51354">MYQTIPKKYHLFGKNPDDSDRLLATVEAVSSSQLEVLVQNGVQLEESASVSSDPYLCDEFRRSLGVFYFSDSSDLSEPEDEDESTDKEWSVSLTAEEEAQMKRDKRKALRDRSRDADFLARDIIEDAPSSTSASDADDPTPAPAYFAPARSKKGKSKTRSKWEIKHKRQNLNGRAPRPQIRAAALEAGAKNALPTSLDRETLAIQKGGLQYYIDREYKVVEWDGFETVPLLDSEERVFMVLAGQPRSPEYAADCKELYKLITGTLTTAAANPKYPEKFLHHKRGDYTTLDAGITYAQGMTTISNRSLMSIAQSAANAILGSSLSNQVVGHLETVHATFAPRLYQYVRRYVRKLFKKSRYRKKLRRLNKGSFFTCASPHSGPKAVTTCHTDEMNLGFAWCGVVNVGEFDPVLGGHLVLEELAYGYPVPSQLCHFVTFCLHSPLQYHNPRTRATRSLDLL</sequence>
<evidence type="ECO:0000313" key="3">
    <source>
        <dbReference type="Proteomes" id="UP001213000"/>
    </source>
</evidence>
<feature type="compositionally biased region" description="Basic residues" evidence="1">
    <location>
        <begin position="150"/>
        <end position="169"/>
    </location>
</feature>
<feature type="region of interest" description="Disordered" evidence="1">
    <location>
        <begin position="120"/>
        <end position="169"/>
    </location>
</feature>
<name>A0AAD5VGL8_9AGAR</name>
<accession>A0AAD5VGL8</accession>
<dbReference type="AlphaFoldDB" id="A0AAD5VGL8"/>
<comment type="caution">
    <text evidence="2">The sequence shown here is derived from an EMBL/GenBank/DDBJ whole genome shotgun (WGS) entry which is preliminary data.</text>
</comment>
<reference evidence="2" key="1">
    <citation type="submission" date="2022-07" db="EMBL/GenBank/DDBJ databases">
        <title>Genome Sequence of Leucocoprinus birnbaumii.</title>
        <authorList>
            <person name="Buettner E."/>
        </authorList>
    </citation>
    <scope>NUCLEOTIDE SEQUENCE</scope>
    <source>
        <strain evidence="2">VT141</strain>
    </source>
</reference>
<dbReference type="Proteomes" id="UP001213000">
    <property type="component" value="Unassembled WGS sequence"/>
</dbReference>
<evidence type="ECO:0000256" key="1">
    <source>
        <dbReference type="SAM" id="MobiDB-lite"/>
    </source>
</evidence>
<proteinExistence type="predicted"/>
<evidence type="ECO:0000313" key="2">
    <source>
        <dbReference type="EMBL" id="KAJ3558877.1"/>
    </source>
</evidence>
<organism evidence="2 3">
    <name type="scientific">Leucocoprinus birnbaumii</name>
    <dbReference type="NCBI Taxonomy" id="56174"/>
    <lineage>
        <taxon>Eukaryota</taxon>
        <taxon>Fungi</taxon>
        <taxon>Dikarya</taxon>
        <taxon>Basidiomycota</taxon>
        <taxon>Agaricomycotina</taxon>
        <taxon>Agaricomycetes</taxon>
        <taxon>Agaricomycetidae</taxon>
        <taxon>Agaricales</taxon>
        <taxon>Agaricineae</taxon>
        <taxon>Agaricaceae</taxon>
        <taxon>Leucocoprinus</taxon>
    </lineage>
</organism>